<dbReference type="EMBL" id="BK067792">
    <property type="protein sequence ID" value="DBA52253.1"/>
    <property type="molecule type" value="Genomic_DNA"/>
</dbReference>
<protein>
    <submittedName>
        <fullName evidence="1">ORF46</fullName>
    </submittedName>
</protein>
<name>A0AAT9J7N0_9VIRU</name>
<organism evidence="1">
    <name type="scientific">Nitrosopumilaceae spindle-shaped virus</name>
    <dbReference type="NCBI Taxonomy" id="3065433"/>
    <lineage>
        <taxon>Viruses</taxon>
    </lineage>
</organism>
<proteinExistence type="predicted"/>
<accession>A0AAT9J7N0</accession>
<sequence>MIPNLRCSKCVIERCVKGCKCPCHGYRYDKFSGHGMIEK</sequence>
<evidence type="ECO:0000313" key="1">
    <source>
        <dbReference type="EMBL" id="DBA52253.1"/>
    </source>
</evidence>
<reference evidence="1" key="1">
    <citation type="journal article" date="2024" name="Environ. Microbiol. Rep.">
        <title>Hiding in plain sight: The discovery of complete genomes of 11 hypothetical spindle-shaped viruses that putatively infect mesophilic ammonia-oxidizing archaea.</title>
        <authorList>
            <person name="Ni Y."/>
            <person name="Xu T."/>
            <person name="Yan S."/>
            <person name="Chen L."/>
            <person name="Wang Y."/>
        </authorList>
    </citation>
    <scope>NUCLEOTIDE SEQUENCE</scope>
    <source>
        <strain evidence="1">NYM1</strain>
    </source>
</reference>
<reference evidence="1" key="2">
    <citation type="submission" date="2024-03" db="EMBL/GenBank/DDBJ databases">
        <authorList>
            <person name="Ni Y."/>
            <person name="Xu T."/>
            <person name="Yan S."/>
            <person name="Chen L."/>
            <person name="Wang Y."/>
        </authorList>
    </citation>
    <scope>NUCLEOTIDE SEQUENCE</scope>
    <source>
        <strain evidence="1">NYM1</strain>
    </source>
</reference>